<dbReference type="CDD" id="cd00118">
    <property type="entry name" value="LysM"/>
    <property type="match status" value="2"/>
</dbReference>
<dbReference type="Proteomes" id="UP000036756">
    <property type="component" value="Unassembled WGS sequence"/>
</dbReference>
<sequence length="423" mass="47396">MDIYVVNKGDTLWKIANRYNVNMDLIAKVNGLQSPNQLAIGQALLIPKLNGYHRVQPGDTLWSIAHKHGVTVESIVSANEITNPNIIYPGMLLIIPTSKPIIDVYAYSYEDDKLGAKSVNEVGKSLTYFSPKAYVVTKSGTLDETPDEMQLAAAKLNNVIPTLSIMNFKPGDIGSQTAHAILSSKDLQEKLLRNVINVMDEKGYKGLNINFENVLPSDREAYIGFVQLAVNRLHPRGYIVSTALAPKTSGTQPGLLYEAHDYPALGNIVDFVVLMTYEWGYRLGPPQAISPIKEIEKVVKYALSVMPANKIHLGFEIYARDWLIPHVKGNVAETFSPQEALNRAMKYGATIQYDTNAQAPFYRYVDENGQGHEVWFEDARSAKAKFDLVKKYNLRGITYWALGFPYPENWSLLNDTFTIKKFK</sequence>
<comment type="caution">
    <text evidence="5">The sequence shown here is derived from an EMBL/GenBank/DDBJ whole genome shotgun (WGS) entry which is preliminary data.</text>
</comment>
<dbReference type="PROSITE" id="PS51910">
    <property type="entry name" value="GH18_2"/>
    <property type="match status" value="1"/>
</dbReference>
<dbReference type="GO" id="GO:0008061">
    <property type="term" value="F:chitin binding"/>
    <property type="evidence" value="ECO:0007669"/>
    <property type="project" value="InterPro"/>
</dbReference>
<dbReference type="Gene3D" id="3.10.50.10">
    <property type="match status" value="1"/>
</dbReference>
<gene>
    <name evidence="5" type="primary">yaaH</name>
    <name evidence="5" type="ORF">CLCY_3c02350</name>
</gene>
<evidence type="ECO:0000259" key="4">
    <source>
        <dbReference type="PROSITE" id="PS51910"/>
    </source>
</evidence>
<dbReference type="SMART" id="SM00257">
    <property type="entry name" value="LysM"/>
    <property type="match status" value="2"/>
</dbReference>
<organism evidence="5 6">
    <name type="scientific">Clostridium cylindrosporum DSM 605</name>
    <dbReference type="NCBI Taxonomy" id="1121307"/>
    <lineage>
        <taxon>Bacteria</taxon>
        <taxon>Bacillati</taxon>
        <taxon>Bacillota</taxon>
        <taxon>Clostridia</taxon>
        <taxon>Eubacteriales</taxon>
        <taxon>Clostridiaceae</taxon>
        <taxon>Clostridium</taxon>
    </lineage>
</organism>
<evidence type="ECO:0000313" key="6">
    <source>
        <dbReference type="Proteomes" id="UP000036756"/>
    </source>
</evidence>
<dbReference type="GO" id="GO:0070492">
    <property type="term" value="F:oligosaccharide binding"/>
    <property type="evidence" value="ECO:0007669"/>
    <property type="project" value="TreeGrafter"/>
</dbReference>
<dbReference type="Gene3D" id="3.20.20.80">
    <property type="entry name" value="Glycosidases"/>
    <property type="match status" value="1"/>
</dbReference>
<dbReference type="PROSITE" id="PS51782">
    <property type="entry name" value="LYSM"/>
    <property type="match status" value="2"/>
</dbReference>
<evidence type="ECO:0000256" key="2">
    <source>
        <dbReference type="ARBA" id="ARBA00023295"/>
    </source>
</evidence>
<dbReference type="InterPro" id="IPR001223">
    <property type="entry name" value="Glyco_hydro18_cat"/>
</dbReference>
<protein>
    <submittedName>
        <fullName evidence="5">Spore germination protein YaaH</fullName>
    </submittedName>
</protein>
<dbReference type="InterPro" id="IPR011583">
    <property type="entry name" value="Chitinase_II/V-like_cat"/>
</dbReference>
<dbReference type="InterPro" id="IPR018392">
    <property type="entry name" value="LysM"/>
</dbReference>
<accession>A0A0J8DCC9</accession>
<dbReference type="Pfam" id="PF01476">
    <property type="entry name" value="LysM"/>
    <property type="match status" value="2"/>
</dbReference>
<dbReference type="GO" id="GO:0016798">
    <property type="term" value="F:hydrolase activity, acting on glycosyl bonds"/>
    <property type="evidence" value="ECO:0007669"/>
    <property type="project" value="UniProtKB-KW"/>
</dbReference>
<dbReference type="Gene3D" id="3.10.350.10">
    <property type="entry name" value="LysM domain"/>
    <property type="match status" value="2"/>
</dbReference>
<dbReference type="RefSeq" id="WP_048570603.1">
    <property type="nucleotide sequence ID" value="NZ_LFVU01000026.1"/>
</dbReference>
<dbReference type="OrthoDB" id="9769314at2"/>
<evidence type="ECO:0000313" key="5">
    <source>
        <dbReference type="EMBL" id="KMT21964.1"/>
    </source>
</evidence>
<evidence type="ECO:0000259" key="3">
    <source>
        <dbReference type="PROSITE" id="PS51782"/>
    </source>
</evidence>
<dbReference type="SUPFAM" id="SSF54106">
    <property type="entry name" value="LysM domain"/>
    <property type="match status" value="2"/>
</dbReference>
<dbReference type="InterPro" id="IPR029070">
    <property type="entry name" value="Chitinase_insertion_sf"/>
</dbReference>
<dbReference type="PANTHER" id="PTHR46066:SF2">
    <property type="entry name" value="CHITINASE DOMAIN-CONTAINING PROTEIN 1"/>
    <property type="match status" value="1"/>
</dbReference>
<dbReference type="SMART" id="SM00636">
    <property type="entry name" value="Glyco_18"/>
    <property type="match status" value="1"/>
</dbReference>
<name>A0A0J8DCC9_CLOCY</name>
<keyword evidence="6" id="KW-1185">Reference proteome</keyword>
<feature type="domain" description="GH18" evidence="4">
    <location>
        <begin position="100"/>
        <end position="423"/>
    </location>
</feature>
<dbReference type="CDD" id="cd02874">
    <property type="entry name" value="GH18_CFLE_spore_hydrolase"/>
    <property type="match status" value="1"/>
</dbReference>
<dbReference type="InterPro" id="IPR041704">
    <property type="entry name" value="CFLE_GH18"/>
</dbReference>
<feature type="domain" description="LysM" evidence="3">
    <location>
        <begin position="51"/>
        <end position="95"/>
    </location>
</feature>
<dbReference type="STRING" id="1121307.CLCY_3c02350"/>
<dbReference type="Pfam" id="PF00704">
    <property type="entry name" value="Glyco_hydro_18"/>
    <property type="match status" value="1"/>
</dbReference>
<dbReference type="InterPro" id="IPR017853">
    <property type="entry name" value="GH"/>
</dbReference>
<dbReference type="PATRIC" id="fig|1121307.3.peg.1588"/>
<dbReference type="AlphaFoldDB" id="A0A0J8DCC9"/>
<dbReference type="SUPFAM" id="SSF51445">
    <property type="entry name" value="(Trans)glycosidases"/>
    <property type="match status" value="1"/>
</dbReference>
<dbReference type="EMBL" id="LFVU01000026">
    <property type="protein sequence ID" value="KMT21964.1"/>
    <property type="molecule type" value="Genomic_DNA"/>
</dbReference>
<feature type="domain" description="LysM" evidence="3">
    <location>
        <begin position="2"/>
        <end position="46"/>
    </location>
</feature>
<evidence type="ECO:0000256" key="1">
    <source>
        <dbReference type="ARBA" id="ARBA00022801"/>
    </source>
</evidence>
<proteinExistence type="predicted"/>
<keyword evidence="1" id="KW-0378">Hydrolase</keyword>
<dbReference type="PANTHER" id="PTHR46066">
    <property type="entry name" value="CHITINASE DOMAIN-CONTAINING PROTEIN 1 FAMILY MEMBER"/>
    <property type="match status" value="1"/>
</dbReference>
<dbReference type="InterPro" id="IPR036779">
    <property type="entry name" value="LysM_dom_sf"/>
</dbReference>
<dbReference type="GO" id="GO:0005975">
    <property type="term" value="P:carbohydrate metabolic process"/>
    <property type="evidence" value="ECO:0007669"/>
    <property type="project" value="InterPro"/>
</dbReference>
<keyword evidence="2" id="KW-0326">Glycosidase</keyword>
<dbReference type="GO" id="GO:0012505">
    <property type="term" value="C:endomembrane system"/>
    <property type="evidence" value="ECO:0007669"/>
    <property type="project" value="TreeGrafter"/>
</dbReference>
<reference evidence="5 6" key="1">
    <citation type="submission" date="2015-06" db="EMBL/GenBank/DDBJ databases">
        <title>Draft genome sequence of the purine-degrading Clostridium cylindrosporum HC-1 (DSM 605).</title>
        <authorList>
            <person name="Poehlein A."/>
            <person name="Schiel-Bengelsdorf B."/>
            <person name="Bengelsdorf F."/>
            <person name="Daniel R."/>
            <person name="Duerre P."/>
        </authorList>
    </citation>
    <scope>NUCLEOTIDE SEQUENCE [LARGE SCALE GENOMIC DNA]</scope>
    <source>
        <strain evidence="5 6">DSM 605</strain>
    </source>
</reference>